<evidence type="ECO:0000313" key="2">
    <source>
        <dbReference type="Proteomes" id="UP001162164"/>
    </source>
</evidence>
<protein>
    <submittedName>
        <fullName evidence="1">Uncharacterized protein</fullName>
    </submittedName>
</protein>
<accession>A0ABQ9JEU4</accession>
<dbReference type="EMBL" id="JAPWTJ010000731">
    <property type="protein sequence ID" value="KAJ8976070.1"/>
    <property type="molecule type" value="Genomic_DNA"/>
</dbReference>
<name>A0ABQ9JEU4_9CUCU</name>
<dbReference type="Proteomes" id="UP001162164">
    <property type="component" value="Unassembled WGS sequence"/>
</dbReference>
<keyword evidence="2" id="KW-1185">Reference proteome</keyword>
<proteinExistence type="predicted"/>
<sequence length="190" mass="22097">FHNGRLRRHLYCSAPEVTEAASEYLQSPGSYRYNSNYEKFLGWCAEKNFKNYSDNVLLAYFSYVAPEMKMKSSTNCNKKNIFLIAIANSNFLSGAPNEIYLAIKVVLVIDVLGACRCNEHVNMKIKDIKDMKTLLHIKITCPKTYKVRSFPTIVDKKFLQIHRKYASLRTKEIKDSQFYFKYMNGKCPKK</sequence>
<comment type="caution">
    <text evidence="1">The sequence shown here is derived from an EMBL/GenBank/DDBJ whole genome shotgun (WGS) entry which is preliminary data.</text>
</comment>
<feature type="non-terminal residue" evidence="1">
    <location>
        <position position="1"/>
    </location>
</feature>
<evidence type="ECO:0000313" key="1">
    <source>
        <dbReference type="EMBL" id="KAJ8976070.1"/>
    </source>
</evidence>
<reference evidence="1" key="1">
    <citation type="journal article" date="2023" name="Insect Mol. Biol.">
        <title>Genome sequencing provides insights into the evolution of gene families encoding plant cell wall-degrading enzymes in longhorned beetles.</title>
        <authorList>
            <person name="Shin N.R."/>
            <person name="Okamura Y."/>
            <person name="Kirsch R."/>
            <person name="Pauchet Y."/>
        </authorList>
    </citation>
    <scope>NUCLEOTIDE SEQUENCE</scope>
    <source>
        <strain evidence="1">MMC_N1</strain>
    </source>
</reference>
<gene>
    <name evidence="1" type="ORF">NQ317_002545</name>
</gene>
<organism evidence="1 2">
    <name type="scientific">Molorchus minor</name>
    <dbReference type="NCBI Taxonomy" id="1323400"/>
    <lineage>
        <taxon>Eukaryota</taxon>
        <taxon>Metazoa</taxon>
        <taxon>Ecdysozoa</taxon>
        <taxon>Arthropoda</taxon>
        <taxon>Hexapoda</taxon>
        <taxon>Insecta</taxon>
        <taxon>Pterygota</taxon>
        <taxon>Neoptera</taxon>
        <taxon>Endopterygota</taxon>
        <taxon>Coleoptera</taxon>
        <taxon>Polyphaga</taxon>
        <taxon>Cucujiformia</taxon>
        <taxon>Chrysomeloidea</taxon>
        <taxon>Cerambycidae</taxon>
        <taxon>Lamiinae</taxon>
        <taxon>Monochamini</taxon>
        <taxon>Molorchus</taxon>
    </lineage>
</organism>